<comment type="similarity">
    <text evidence="2 6">Belongs to the acyl-CoA dehydrogenase family.</text>
</comment>
<dbReference type="SUPFAM" id="SSF56645">
    <property type="entry name" value="Acyl-CoA dehydrogenase NM domain-like"/>
    <property type="match status" value="1"/>
</dbReference>
<name>A0A397P923_9SPHN</name>
<dbReference type="SUPFAM" id="SSF47203">
    <property type="entry name" value="Acyl-CoA dehydrogenase C-terminal domain-like"/>
    <property type="match status" value="1"/>
</dbReference>
<comment type="cofactor">
    <cofactor evidence="1 6">
        <name>FAD</name>
        <dbReference type="ChEBI" id="CHEBI:57692"/>
    </cofactor>
</comment>
<dbReference type="InterPro" id="IPR037069">
    <property type="entry name" value="AcylCoA_DH/ox_N_sf"/>
</dbReference>
<keyword evidence="11" id="KW-1185">Reference proteome</keyword>
<dbReference type="OrthoDB" id="9780544at2"/>
<comment type="caution">
    <text evidence="10">The sequence shown here is derived from an EMBL/GenBank/DDBJ whole genome shotgun (WGS) entry which is preliminary data.</text>
</comment>
<dbReference type="EMBL" id="QXDC01000002">
    <property type="protein sequence ID" value="RIA45562.1"/>
    <property type="molecule type" value="Genomic_DNA"/>
</dbReference>
<dbReference type="Pfam" id="PF02770">
    <property type="entry name" value="Acyl-CoA_dh_M"/>
    <property type="match status" value="1"/>
</dbReference>
<protein>
    <submittedName>
        <fullName evidence="10">Acyl-CoA dehydrogenase</fullName>
    </submittedName>
</protein>
<evidence type="ECO:0000256" key="2">
    <source>
        <dbReference type="ARBA" id="ARBA00009347"/>
    </source>
</evidence>
<accession>A0A397P923</accession>
<evidence type="ECO:0000256" key="3">
    <source>
        <dbReference type="ARBA" id="ARBA00022630"/>
    </source>
</evidence>
<evidence type="ECO:0000256" key="5">
    <source>
        <dbReference type="ARBA" id="ARBA00023002"/>
    </source>
</evidence>
<evidence type="ECO:0000256" key="6">
    <source>
        <dbReference type="RuleBase" id="RU362125"/>
    </source>
</evidence>
<evidence type="ECO:0000256" key="4">
    <source>
        <dbReference type="ARBA" id="ARBA00022827"/>
    </source>
</evidence>
<evidence type="ECO:0000313" key="11">
    <source>
        <dbReference type="Proteomes" id="UP000266568"/>
    </source>
</evidence>
<organism evidence="10 11">
    <name type="scientific">Hephaestia caeni</name>
    <dbReference type="NCBI Taxonomy" id="645617"/>
    <lineage>
        <taxon>Bacteria</taxon>
        <taxon>Pseudomonadati</taxon>
        <taxon>Pseudomonadota</taxon>
        <taxon>Alphaproteobacteria</taxon>
        <taxon>Sphingomonadales</taxon>
        <taxon>Sphingomonadaceae</taxon>
        <taxon>Hephaestia</taxon>
    </lineage>
</organism>
<keyword evidence="5 6" id="KW-0560">Oxidoreductase</keyword>
<evidence type="ECO:0000259" key="9">
    <source>
        <dbReference type="Pfam" id="PF02771"/>
    </source>
</evidence>
<evidence type="ECO:0000256" key="1">
    <source>
        <dbReference type="ARBA" id="ARBA00001974"/>
    </source>
</evidence>
<keyword evidence="4 6" id="KW-0274">FAD</keyword>
<dbReference type="InterPro" id="IPR009100">
    <property type="entry name" value="AcylCoA_DH/oxidase_NM_dom_sf"/>
</dbReference>
<dbReference type="FunFam" id="1.20.140.10:FF:000001">
    <property type="entry name" value="Acyl-CoA dehydrogenase"/>
    <property type="match status" value="1"/>
</dbReference>
<dbReference type="InterPro" id="IPR036250">
    <property type="entry name" value="AcylCo_DH-like_C"/>
</dbReference>
<dbReference type="InterPro" id="IPR006091">
    <property type="entry name" value="Acyl-CoA_Oxase/DH_mid-dom"/>
</dbReference>
<dbReference type="FunFam" id="2.40.110.10:FF:000002">
    <property type="entry name" value="Acyl-CoA dehydrogenase fadE12"/>
    <property type="match status" value="1"/>
</dbReference>
<dbReference type="Proteomes" id="UP000266568">
    <property type="component" value="Unassembled WGS sequence"/>
</dbReference>
<dbReference type="Pfam" id="PF02771">
    <property type="entry name" value="Acyl-CoA_dh_N"/>
    <property type="match status" value="1"/>
</dbReference>
<dbReference type="RefSeq" id="WP_119034092.1">
    <property type="nucleotide sequence ID" value="NZ_QXDC01000002.1"/>
</dbReference>
<dbReference type="InterPro" id="IPR009075">
    <property type="entry name" value="AcylCo_DH/oxidase_C"/>
</dbReference>
<proteinExistence type="inferred from homology"/>
<feature type="domain" description="Acyl-CoA oxidase/dehydrogenase middle" evidence="8">
    <location>
        <begin position="149"/>
        <end position="242"/>
    </location>
</feature>
<dbReference type="InterPro" id="IPR013786">
    <property type="entry name" value="AcylCoA_DH/ox_N"/>
</dbReference>
<feature type="domain" description="Acyl-CoA dehydrogenase/oxidase C-terminal" evidence="7">
    <location>
        <begin position="254"/>
        <end position="402"/>
    </location>
</feature>
<dbReference type="GO" id="GO:0050660">
    <property type="term" value="F:flavin adenine dinucleotide binding"/>
    <property type="evidence" value="ECO:0007669"/>
    <property type="project" value="InterPro"/>
</dbReference>
<dbReference type="PANTHER" id="PTHR43884">
    <property type="entry name" value="ACYL-COA DEHYDROGENASE"/>
    <property type="match status" value="1"/>
</dbReference>
<keyword evidence="3 6" id="KW-0285">Flavoprotein</keyword>
<dbReference type="Gene3D" id="1.20.140.10">
    <property type="entry name" value="Butyryl-CoA Dehydrogenase, subunit A, domain 3"/>
    <property type="match status" value="1"/>
</dbReference>
<feature type="domain" description="Acyl-CoA dehydrogenase/oxidase N-terminal" evidence="9">
    <location>
        <begin position="33"/>
        <end position="145"/>
    </location>
</feature>
<reference evidence="10 11" key="1">
    <citation type="submission" date="2018-08" db="EMBL/GenBank/DDBJ databases">
        <title>Genomic Encyclopedia of Type Strains, Phase IV (KMG-IV): sequencing the most valuable type-strain genomes for metagenomic binning, comparative biology and taxonomic classification.</title>
        <authorList>
            <person name="Goeker M."/>
        </authorList>
    </citation>
    <scope>NUCLEOTIDE SEQUENCE [LARGE SCALE GENOMIC DNA]</scope>
    <source>
        <strain evidence="10 11">DSM 25527</strain>
    </source>
</reference>
<dbReference type="Gene3D" id="1.10.540.10">
    <property type="entry name" value="Acyl-CoA dehydrogenase/oxidase, N-terminal domain"/>
    <property type="match status" value="1"/>
</dbReference>
<dbReference type="AlphaFoldDB" id="A0A397P923"/>
<dbReference type="GO" id="GO:0003995">
    <property type="term" value="F:acyl-CoA dehydrogenase activity"/>
    <property type="evidence" value="ECO:0007669"/>
    <property type="project" value="TreeGrafter"/>
</dbReference>
<gene>
    <name evidence="10" type="ORF">DFR49_0082</name>
</gene>
<evidence type="ECO:0000313" key="10">
    <source>
        <dbReference type="EMBL" id="RIA45562.1"/>
    </source>
</evidence>
<evidence type="ECO:0000259" key="8">
    <source>
        <dbReference type="Pfam" id="PF02770"/>
    </source>
</evidence>
<dbReference type="InterPro" id="IPR046373">
    <property type="entry name" value="Acyl-CoA_Oxase/DH_mid-dom_sf"/>
</dbReference>
<dbReference type="Gene3D" id="2.40.110.10">
    <property type="entry name" value="Butyryl-CoA Dehydrogenase, subunit A, domain 2"/>
    <property type="match status" value="1"/>
</dbReference>
<sequence length="406" mass="43908">MHNDTNTGPLAEHGEPPAPFVDQTYLEWPFFEDHHRQLAAELEAWCATELAAHPHDETDIDAACRRLVGALAAGGWLRYVAPAAYGGIFDELDIRSVCIIRQILAYHSGLADFAFAMQGLGSGTISLAGNEAQKQAYLPAVVRGEKIAAFAMTEAHSGSDVANMETLAQRRGGHYRINGEKTFISNGGIADFYVLFARTGEAPGARGVSAFIVDADAPGLHVAERIEVIAPHPLARIRFEDCLLDEDALIGEVGRGFANAMTTLDLFRSTVGAAALGFSRRALHEATGRARSRQLFGASLASNPITQSRLAEMVAEVDASALLIYRAAWTHDVARRQNSREAAIAKLYATEAAQGVIDKAVQMFGGLGVVKGEAVESLYREIRALRIYEGASEVQKVVIARRHLRE</sequence>
<dbReference type="PANTHER" id="PTHR43884:SF22">
    <property type="entry name" value="BLR3437 PROTEIN"/>
    <property type="match status" value="1"/>
</dbReference>
<dbReference type="CDD" id="cd00567">
    <property type="entry name" value="ACAD"/>
    <property type="match status" value="1"/>
</dbReference>
<dbReference type="PIRSF" id="PIRSF016578">
    <property type="entry name" value="HsaA"/>
    <property type="match status" value="1"/>
</dbReference>
<evidence type="ECO:0000259" key="7">
    <source>
        <dbReference type="Pfam" id="PF00441"/>
    </source>
</evidence>
<dbReference type="Pfam" id="PF00441">
    <property type="entry name" value="Acyl-CoA_dh_1"/>
    <property type="match status" value="1"/>
</dbReference>